<dbReference type="PATRIC" id="fig|433924.3.peg.1020"/>
<sequence length="265" mass="28407">MLLAAALADAAPDRQWAYGPDSTQRLDVYLPARPQGAPVLVMVHGGAWMYGRPDAPNVVDAKVSHWVRERGFVFVSVGYRLVPAVDVATQAQDVARALAEVQRLAPDWGADPQKLVLMGHSAGAHLVALLSADPAQAVAQGARPWRGSVVLDSAALDTEALMQRRHLRMYDRAFGSEPAAWRAVSPTARLAPASLPMLLVCARERRDDSCAQSAQFAGRVQKAGGHATVLPQPLSHSEVNARLGEPGAYTQAVDRFIDTLLAGTR</sequence>
<dbReference type="GO" id="GO:0016787">
    <property type="term" value="F:hydrolase activity"/>
    <property type="evidence" value="ECO:0007669"/>
    <property type="project" value="UniProtKB-KW"/>
</dbReference>
<dbReference type="AlphaFoldDB" id="A0A147GPH2"/>
<keyword evidence="1" id="KW-0378">Hydrolase</keyword>
<keyword evidence="4" id="KW-1185">Reference proteome</keyword>
<organism evidence="3 4">
    <name type="scientific">Pseudacidovorax intermedius</name>
    <dbReference type="NCBI Taxonomy" id="433924"/>
    <lineage>
        <taxon>Bacteria</taxon>
        <taxon>Pseudomonadati</taxon>
        <taxon>Pseudomonadota</taxon>
        <taxon>Betaproteobacteria</taxon>
        <taxon>Burkholderiales</taxon>
        <taxon>Comamonadaceae</taxon>
        <taxon>Pseudacidovorax</taxon>
    </lineage>
</organism>
<dbReference type="Gene3D" id="3.40.50.1820">
    <property type="entry name" value="alpha/beta hydrolase"/>
    <property type="match status" value="1"/>
</dbReference>
<dbReference type="SUPFAM" id="SSF53474">
    <property type="entry name" value="alpha/beta-Hydrolases"/>
    <property type="match status" value="1"/>
</dbReference>
<dbReference type="Pfam" id="PF20434">
    <property type="entry name" value="BD-FAE"/>
    <property type="match status" value="1"/>
</dbReference>
<dbReference type="EMBL" id="LDSL01000137">
    <property type="protein sequence ID" value="KTT15698.1"/>
    <property type="molecule type" value="Genomic_DNA"/>
</dbReference>
<dbReference type="PANTHER" id="PTHR48081">
    <property type="entry name" value="AB HYDROLASE SUPERFAMILY PROTEIN C4A8.06C"/>
    <property type="match status" value="1"/>
</dbReference>
<feature type="domain" description="BD-FAE-like" evidence="2">
    <location>
        <begin position="26"/>
        <end position="132"/>
    </location>
</feature>
<dbReference type="Proteomes" id="UP000072741">
    <property type="component" value="Unassembled WGS sequence"/>
</dbReference>
<evidence type="ECO:0000259" key="2">
    <source>
        <dbReference type="Pfam" id="PF20434"/>
    </source>
</evidence>
<evidence type="ECO:0000313" key="3">
    <source>
        <dbReference type="EMBL" id="KTT15698.1"/>
    </source>
</evidence>
<reference evidence="3 4" key="1">
    <citation type="journal article" date="2016" name="Front. Microbiol.">
        <title>Genomic Resource of Rice Seed Associated Bacteria.</title>
        <authorList>
            <person name="Midha S."/>
            <person name="Bansal K."/>
            <person name="Sharma S."/>
            <person name="Kumar N."/>
            <person name="Patil P.P."/>
            <person name="Chaudhry V."/>
            <person name="Patil P.B."/>
        </authorList>
    </citation>
    <scope>NUCLEOTIDE SEQUENCE [LARGE SCALE GENOMIC DNA]</scope>
    <source>
        <strain evidence="3 4">NS331</strain>
    </source>
</reference>
<name>A0A147GPH2_9BURK</name>
<evidence type="ECO:0000256" key="1">
    <source>
        <dbReference type="ARBA" id="ARBA00022801"/>
    </source>
</evidence>
<dbReference type="InterPro" id="IPR049492">
    <property type="entry name" value="BD-FAE-like_dom"/>
</dbReference>
<proteinExistence type="predicted"/>
<dbReference type="InterPro" id="IPR029058">
    <property type="entry name" value="AB_hydrolase_fold"/>
</dbReference>
<evidence type="ECO:0000313" key="4">
    <source>
        <dbReference type="Proteomes" id="UP000072741"/>
    </source>
</evidence>
<comment type="caution">
    <text evidence="3">The sequence shown here is derived from an EMBL/GenBank/DDBJ whole genome shotgun (WGS) entry which is preliminary data.</text>
</comment>
<accession>A0A147GPH2</accession>
<protein>
    <submittedName>
        <fullName evidence="3">Esterase</fullName>
    </submittedName>
</protein>
<dbReference type="InterPro" id="IPR050300">
    <property type="entry name" value="GDXG_lipolytic_enzyme"/>
</dbReference>
<gene>
    <name evidence="3" type="ORF">NS331_20005</name>
</gene>